<keyword evidence="7" id="KW-1185">Reference proteome</keyword>
<name>A0ABN9Q690_9DINO</name>
<feature type="transmembrane region" description="Helical" evidence="5">
    <location>
        <begin position="116"/>
        <end position="140"/>
    </location>
</feature>
<keyword evidence="2 5" id="KW-0812">Transmembrane</keyword>
<evidence type="ECO:0000313" key="7">
    <source>
        <dbReference type="Proteomes" id="UP001189429"/>
    </source>
</evidence>
<feature type="transmembrane region" description="Helical" evidence="5">
    <location>
        <begin position="93"/>
        <end position="110"/>
    </location>
</feature>
<evidence type="ECO:0000256" key="3">
    <source>
        <dbReference type="ARBA" id="ARBA00022989"/>
    </source>
</evidence>
<protein>
    <recommendedName>
        <fullName evidence="8">Major facilitator superfamily (MFS) profile domain-containing protein</fullName>
    </recommendedName>
</protein>
<organism evidence="6 7">
    <name type="scientific">Prorocentrum cordatum</name>
    <dbReference type="NCBI Taxonomy" id="2364126"/>
    <lineage>
        <taxon>Eukaryota</taxon>
        <taxon>Sar</taxon>
        <taxon>Alveolata</taxon>
        <taxon>Dinophyceae</taxon>
        <taxon>Prorocentrales</taxon>
        <taxon>Prorocentraceae</taxon>
        <taxon>Prorocentrum</taxon>
    </lineage>
</organism>
<keyword evidence="3 5" id="KW-1133">Transmembrane helix</keyword>
<feature type="transmembrane region" description="Helical" evidence="5">
    <location>
        <begin position="238"/>
        <end position="259"/>
    </location>
</feature>
<dbReference type="SUPFAM" id="SSF103473">
    <property type="entry name" value="MFS general substrate transporter"/>
    <property type="match status" value="1"/>
</dbReference>
<feature type="transmembrane region" description="Helical" evidence="5">
    <location>
        <begin position="271"/>
        <end position="295"/>
    </location>
</feature>
<comment type="caution">
    <text evidence="6">The sequence shown here is derived from an EMBL/GenBank/DDBJ whole genome shotgun (WGS) entry which is preliminary data.</text>
</comment>
<reference evidence="6" key="1">
    <citation type="submission" date="2023-10" db="EMBL/GenBank/DDBJ databases">
        <authorList>
            <person name="Chen Y."/>
            <person name="Shah S."/>
            <person name="Dougan E. K."/>
            <person name="Thang M."/>
            <person name="Chan C."/>
        </authorList>
    </citation>
    <scope>NUCLEOTIDE SEQUENCE [LARGE SCALE GENOMIC DNA]</scope>
</reference>
<gene>
    <name evidence="6" type="ORF">PCOR1329_LOCUS9205</name>
</gene>
<dbReference type="Gene3D" id="1.20.1250.20">
    <property type="entry name" value="MFS general substrate transporter like domains"/>
    <property type="match status" value="1"/>
</dbReference>
<dbReference type="Proteomes" id="UP001189429">
    <property type="component" value="Unassembled WGS sequence"/>
</dbReference>
<evidence type="ECO:0000256" key="5">
    <source>
        <dbReference type="SAM" id="Phobius"/>
    </source>
</evidence>
<dbReference type="InterPro" id="IPR011701">
    <property type="entry name" value="MFS"/>
</dbReference>
<feature type="transmembrane region" description="Helical" evidence="5">
    <location>
        <begin position="152"/>
        <end position="175"/>
    </location>
</feature>
<dbReference type="EMBL" id="CAUYUJ010002551">
    <property type="protein sequence ID" value="CAK0801285.1"/>
    <property type="molecule type" value="Genomic_DNA"/>
</dbReference>
<dbReference type="InterPro" id="IPR036259">
    <property type="entry name" value="MFS_trans_sf"/>
</dbReference>
<feature type="transmembrane region" description="Helical" evidence="5">
    <location>
        <begin position="69"/>
        <end position="86"/>
    </location>
</feature>
<feature type="transmembrane region" description="Helical" evidence="5">
    <location>
        <begin position="302"/>
        <end position="324"/>
    </location>
</feature>
<evidence type="ECO:0008006" key="8">
    <source>
        <dbReference type="Google" id="ProtNLM"/>
    </source>
</evidence>
<feature type="transmembrane region" description="Helical" evidence="5">
    <location>
        <begin position="330"/>
        <end position="348"/>
    </location>
</feature>
<comment type="subcellular location">
    <subcellularLocation>
        <location evidence="1">Membrane</location>
        <topology evidence="1">Multi-pass membrane protein</topology>
    </subcellularLocation>
</comment>
<evidence type="ECO:0000313" key="6">
    <source>
        <dbReference type="EMBL" id="CAK0801285.1"/>
    </source>
</evidence>
<proteinExistence type="predicted"/>
<evidence type="ECO:0000256" key="2">
    <source>
        <dbReference type="ARBA" id="ARBA00022692"/>
    </source>
</evidence>
<feature type="transmembrane region" description="Helical" evidence="5">
    <location>
        <begin position="369"/>
        <end position="398"/>
    </location>
</feature>
<dbReference type="Pfam" id="PF07690">
    <property type="entry name" value="MFS_1"/>
    <property type="match status" value="1"/>
</dbReference>
<sequence>MQLSSSAEELEPLVGQRDDEVANAIRVTVLAGGIGILGSAATELIVFTLDKIDADPTAFSETETVYCQCLLWIGWCLASSTYMLVIDRFGRKAPCYTLALIAIIAGIASTRATQVWFYGVAMFVVGYTLPPSGQIGFLLVQETVVERLRPACQIAWLMCYSLGLIIMAVLCWTVTASMNWRLETALWYLPMLVIVLMGIVFASESPAYTTRDKGSAATAEAAQGEGWSELRILLGEGLWRTTALTCVCWTGVCASYYGLSYSSENLSSNVYLNIILFSAVDIVSWGLTGPTLLWAGNKDSQVYGFLGSAVSLFLAAMMPTGSALEVGCALAARLCLNLAWSTVYLLIWRCFPPHCRSAAIGVSNGVARLFTSAAPLCALVPTGLSYSVLAALCGAAMVATWLLDLPPGACEAPPLARAEEGHAKAKAVS</sequence>
<feature type="transmembrane region" description="Helical" evidence="5">
    <location>
        <begin position="187"/>
        <end position="203"/>
    </location>
</feature>
<evidence type="ECO:0000256" key="1">
    <source>
        <dbReference type="ARBA" id="ARBA00004141"/>
    </source>
</evidence>
<dbReference type="PANTHER" id="PTHR24064">
    <property type="entry name" value="SOLUTE CARRIER FAMILY 22 MEMBER"/>
    <property type="match status" value="1"/>
</dbReference>
<accession>A0ABN9Q690</accession>
<feature type="transmembrane region" description="Helical" evidence="5">
    <location>
        <begin position="27"/>
        <end position="49"/>
    </location>
</feature>
<keyword evidence="4 5" id="KW-0472">Membrane</keyword>
<evidence type="ECO:0000256" key="4">
    <source>
        <dbReference type="ARBA" id="ARBA00023136"/>
    </source>
</evidence>